<protein>
    <recommendedName>
        <fullName evidence="5">Small-subunit processome Utp12 domain-containing protein</fullName>
    </recommendedName>
</protein>
<name>A0AA38HD86_9TREE</name>
<dbReference type="PANTHER" id="PTHR44267:SF1">
    <property type="entry name" value="WD REPEAT-CONTAINING PROTEIN 43"/>
    <property type="match status" value="1"/>
</dbReference>
<organism evidence="6 7">
    <name type="scientific">Dioszegia hungarica</name>
    <dbReference type="NCBI Taxonomy" id="4972"/>
    <lineage>
        <taxon>Eukaryota</taxon>
        <taxon>Fungi</taxon>
        <taxon>Dikarya</taxon>
        <taxon>Basidiomycota</taxon>
        <taxon>Agaricomycotina</taxon>
        <taxon>Tremellomycetes</taxon>
        <taxon>Tremellales</taxon>
        <taxon>Bulleribasidiaceae</taxon>
        <taxon>Dioszegia</taxon>
    </lineage>
</organism>
<comment type="caution">
    <text evidence="6">The sequence shown here is derived from an EMBL/GenBank/DDBJ whole genome shotgun (WGS) entry which is preliminary data.</text>
</comment>
<feature type="compositionally biased region" description="Acidic residues" evidence="4">
    <location>
        <begin position="651"/>
        <end position="708"/>
    </location>
</feature>
<dbReference type="InterPro" id="IPR036322">
    <property type="entry name" value="WD40_repeat_dom_sf"/>
</dbReference>
<keyword evidence="2" id="KW-0539">Nucleus</keyword>
<evidence type="ECO:0000259" key="5">
    <source>
        <dbReference type="Pfam" id="PF04003"/>
    </source>
</evidence>
<dbReference type="InterPro" id="IPR007148">
    <property type="entry name" value="SSU_processome_Utp12"/>
</dbReference>
<evidence type="ECO:0000256" key="3">
    <source>
        <dbReference type="ARBA" id="ARBA00038335"/>
    </source>
</evidence>
<evidence type="ECO:0000256" key="4">
    <source>
        <dbReference type="SAM" id="MobiDB-lite"/>
    </source>
</evidence>
<feature type="region of interest" description="Disordered" evidence="4">
    <location>
        <begin position="1"/>
        <end position="31"/>
    </location>
</feature>
<dbReference type="GO" id="GO:0005730">
    <property type="term" value="C:nucleolus"/>
    <property type="evidence" value="ECO:0007669"/>
    <property type="project" value="TreeGrafter"/>
</dbReference>
<dbReference type="GO" id="GO:0000462">
    <property type="term" value="P:maturation of SSU-rRNA from tricistronic rRNA transcript (SSU-rRNA, 5.8S rRNA, LSU-rRNA)"/>
    <property type="evidence" value="ECO:0007669"/>
    <property type="project" value="TreeGrafter"/>
</dbReference>
<dbReference type="InterPro" id="IPR052414">
    <property type="entry name" value="U3_snoRNA-assoc_WDR"/>
</dbReference>
<feature type="domain" description="Small-subunit processome Utp12" evidence="5">
    <location>
        <begin position="476"/>
        <end position="593"/>
    </location>
</feature>
<evidence type="ECO:0000313" key="7">
    <source>
        <dbReference type="Proteomes" id="UP001164286"/>
    </source>
</evidence>
<dbReference type="GeneID" id="77725900"/>
<proteinExistence type="inferred from homology"/>
<dbReference type="Proteomes" id="UP001164286">
    <property type="component" value="Unassembled WGS sequence"/>
</dbReference>
<dbReference type="AlphaFoldDB" id="A0AA38HD86"/>
<evidence type="ECO:0000313" key="6">
    <source>
        <dbReference type="EMBL" id="KAI9638530.1"/>
    </source>
</evidence>
<comment type="subcellular location">
    <subcellularLocation>
        <location evidence="1">Nucleus</location>
    </subcellularLocation>
</comment>
<keyword evidence="7" id="KW-1185">Reference proteome</keyword>
<feature type="compositionally biased region" description="Acidic residues" evidence="4">
    <location>
        <begin position="622"/>
        <end position="642"/>
    </location>
</feature>
<feature type="region of interest" description="Disordered" evidence="4">
    <location>
        <begin position="606"/>
        <end position="708"/>
    </location>
</feature>
<sequence length="708" mass="74563">MAPKQPVAGPSKPRASVNAPAQSPPPPSALSAFSPSGSLFALAHPALGSADKLTIWDVEEDKVVTEWEIEGASKASSVCWVSTSSAGSHGKKKRKKNDGEVEDVVVVTTTKGQLFSFSPSRGVQRRLDLPSPALASAASEQGLVLVSTTSLHLISSDLSSLTASIPLLPNTASPTALAVLSSSTAESIHLVIASSSATVLHVDLATHKITESSSSIPVSTSSVTSLIPLPTSSQGTSFLVISDDDRTVSQYTIPSGNKARLSYRYASPTLSPAHSASLHASYLSILHKSGEISLFPLPTTLDLNRPKSDSKPSAVRFLEGKTERQARICRAGFSSTEGENSIVAGHMLGAGRIRWSRAAFIGADGSLLPEVRVRCDGQDLVAKADKNAGSLQRFSAPAATTELPSTDSAAATTLPTDVDMADLSLGERLLAMPNGTGTAELPNGVDAKSKAAPTLDGPVNAQSLTRLLVQALHTSDPALLSLCLSHRDPVLIRNTIRKMPAQLALPLLKACVERLGQGKGANKRGGGRGAGQNEQQGRGTVEWVKGVLVERGAILMTMPSLPAQLSSLSRLLDTRLQLYQPLLSLSGRLDLALAQISMRRIALEQANSAKQGEDQGAHYIEGESDDEEVEVEMGDGEGEVEDVDMRLNGSDSEEDEDSSDEEESGSEDEDDDEDDEEEDPLESDDGGLLELEAEESEDEGSGESSEED</sequence>
<evidence type="ECO:0000256" key="1">
    <source>
        <dbReference type="ARBA" id="ARBA00004123"/>
    </source>
</evidence>
<dbReference type="SUPFAM" id="SSF50978">
    <property type="entry name" value="WD40 repeat-like"/>
    <property type="match status" value="1"/>
</dbReference>
<dbReference type="PANTHER" id="PTHR44267">
    <property type="entry name" value="WD REPEAT-CONTAINING PROTEIN 43"/>
    <property type="match status" value="1"/>
</dbReference>
<dbReference type="EMBL" id="JAKWFO010000003">
    <property type="protein sequence ID" value="KAI9638530.1"/>
    <property type="molecule type" value="Genomic_DNA"/>
</dbReference>
<reference evidence="6" key="1">
    <citation type="journal article" date="2022" name="G3 (Bethesda)">
        <title>High quality genome of the basidiomycete yeast Dioszegia hungarica PDD-24b-2 isolated from cloud water.</title>
        <authorList>
            <person name="Jarrige D."/>
            <person name="Haridas S."/>
            <person name="Bleykasten-Grosshans C."/>
            <person name="Joly M."/>
            <person name="Nadalig T."/>
            <person name="Sancelme M."/>
            <person name="Vuilleumier S."/>
            <person name="Grigoriev I.V."/>
            <person name="Amato P."/>
            <person name="Bringel F."/>
        </authorList>
    </citation>
    <scope>NUCLEOTIDE SEQUENCE</scope>
    <source>
        <strain evidence="6">PDD-24b-2</strain>
    </source>
</reference>
<comment type="similarity">
    <text evidence="3">Belongs to the UTP5 family.</text>
</comment>
<gene>
    <name evidence="6" type="ORF">MKK02DRAFT_23265</name>
</gene>
<evidence type="ECO:0000256" key="2">
    <source>
        <dbReference type="ARBA" id="ARBA00023242"/>
    </source>
</evidence>
<dbReference type="RefSeq" id="XP_052948307.1">
    <property type="nucleotide sequence ID" value="XM_053086699.1"/>
</dbReference>
<dbReference type="Pfam" id="PF04003">
    <property type="entry name" value="Utp12"/>
    <property type="match status" value="1"/>
</dbReference>
<accession>A0AA38HD86</accession>